<gene>
    <name evidence="3" type="ORF">UFOVP220_112</name>
    <name evidence="1" type="ORF">UFOVP26_114</name>
    <name evidence="2" type="ORF">UFOVP44_121</name>
</gene>
<dbReference type="EMBL" id="LR796176">
    <property type="protein sequence ID" value="CAB4124004.1"/>
    <property type="molecule type" value="Genomic_DNA"/>
</dbReference>
<evidence type="ECO:0000313" key="1">
    <source>
        <dbReference type="EMBL" id="CAB4122185.1"/>
    </source>
</evidence>
<accession>A0A6J7WPB4</accession>
<organism evidence="3">
    <name type="scientific">uncultured Caudovirales phage</name>
    <dbReference type="NCBI Taxonomy" id="2100421"/>
    <lineage>
        <taxon>Viruses</taxon>
        <taxon>Duplodnaviria</taxon>
        <taxon>Heunggongvirae</taxon>
        <taxon>Uroviricota</taxon>
        <taxon>Caudoviricetes</taxon>
        <taxon>Peduoviridae</taxon>
        <taxon>Maltschvirus</taxon>
        <taxon>Maltschvirus maltsch</taxon>
    </lineage>
</organism>
<sequence length="77" mass="8950">MNKLQKYLWNVLIAVDQLINTLIGGDPDETMSSRMGKLIMKRKCFLCKLICKLLDRFEINHCQESIEYDRGSDAVIK</sequence>
<dbReference type="EMBL" id="LR796152">
    <property type="protein sequence ID" value="CAB4122185.1"/>
    <property type="molecule type" value="Genomic_DNA"/>
</dbReference>
<evidence type="ECO:0000313" key="3">
    <source>
        <dbReference type="EMBL" id="CAB5219630.1"/>
    </source>
</evidence>
<protein>
    <submittedName>
        <fullName evidence="3">Uncharacterized protein</fullName>
    </submittedName>
</protein>
<reference evidence="3" key="1">
    <citation type="submission" date="2020-05" db="EMBL/GenBank/DDBJ databases">
        <authorList>
            <person name="Chiriac C."/>
            <person name="Salcher M."/>
            <person name="Ghai R."/>
            <person name="Kavagutti S V."/>
        </authorList>
    </citation>
    <scope>NUCLEOTIDE SEQUENCE</scope>
</reference>
<name>A0A6J7WPB4_9CAUD</name>
<proteinExistence type="predicted"/>
<evidence type="ECO:0000313" key="2">
    <source>
        <dbReference type="EMBL" id="CAB4124004.1"/>
    </source>
</evidence>
<dbReference type="EMBL" id="LR798268">
    <property type="protein sequence ID" value="CAB5219630.1"/>
    <property type="molecule type" value="Genomic_DNA"/>
</dbReference>